<evidence type="ECO:0000256" key="3">
    <source>
        <dbReference type="ARBA" id="ARBA00022801"/>
    </source>
</evidence>
<dbReference type="eggNOG" id="COG2235">
    <property type="taxonomic scope" value="Bacteria"/>
</dbReference>
<dbReference type="InterPro" id="IPR003876">
    <property type="entry name" value="Arg_deiminase"/>
</dbReference>
<evidence type="ECO:0000313" key="7">
    <source>
        <dbReference type="EMBL" id="ABZ75264.1"/>
    </source>
</evidence>
<dbReference type="Gene3D" id="1.10.3930.10">
    <property type="entry name" value="Arginine deiminase"/>
    <property type="match status" value="1"/>
</dbReference>
<evidence type="ECO:0000256" key="4">
    <source>
        <dbReference type="ARBA" id="ARBA00049429"/>
    </source>
</evidence>
<evidence type="ECO:0000256" key="1">
    <source>
        <dbReference type="ARBA" id="ARBA00005213"/>
    </source>
</evidence>
<keyword evidence="3 5" id="KW-0378">Hydrolase</keyword>
<dbReference type="NCBIfam" id="NF002381">
    <property type="entry name" value="PRK01388.1"/>
    <property type="match status" value="1"/>
</dbReference>
<dbReference type="Pfam" id="PF02274">
    <property type="entry name" value="ADI"/>
    <property type="match status" value="1"/>
</dbReference>
<comment type="subcellular location">
    <subcellularLocation>
        <location evidence="5">Cytoplasm</location>
    </subcellularLocation>
</comment>
<keyword evidence="5" id="KW-0963">Cytoplasm</keyword>
<evidence type="ECO:0000256" key="2">
    <source>
        <dbReference type="ARBA" id="ARBA00010206"/>
    </source>
</evidence>
<sequence>MVNHYVGSEVGQLRSVLLHYDNLAFERLTPSNCHELLFDDVLSVDKAAEEHKQFATILEQQGVNVLYLNKLLAETLALPEARQWLLDTQLSNYRLGTSLASSVKSWLSELPNEQIAKYLTGGLAYNEIPEPFFKPLFDSYDWEHFILKPLPNHLFTRDTSCWIYNGVSLNPMAKSVRRRESNNLKAIYRWHPLFEKQNFNYYLGNENVNYDNATIEGGDVLIIGRGAVLIGLSERTSPEGIEALTRSLFKTGQATKVVVLELPKDRACMHLDTVLTQLDINVFSAYPAVINDSTRCWTLTPGVNDKLDIKEEAGYRQAIMSALSLSDIKVITTGGDIYGQEREQWNDANNMLTIRPGVVVGYECNTLTNDKYAEAGIEVLSFPGDQLGRGRGGARCMSCPLERDNI</sequence>
<dbReference type="HOGENOM" id="CLU_052662_0_0_6"/>
<dbReference type="GO" id="GO:0019546">
    <property type="term" value="P:L-arginine deiminase pathway"/>
    <property type="evidence" value="ECO:0007669"/>
    <property type="project" value="TreeGrafter"/>
</dbReference>
<accession>B0TST9</accession>
<organism evidence="7 8">
    <name type="scientific">Shewanella halifaxensis (strain HAW-EB4)</name>
    <dbReference type="NCBI Taxonomy" id="458817"/>
    <lineage>
        <taxon>Bacteria</taxon>
        <taxon>Pseudomonadati</taxon>
        <taxon>Pseudomonadota</taxon>
        <taxon>Gammaproteobacteria</taxon>
        <taxon>Alteromonadales</taxon>
        <taxon>Shewanellaceae</taxon>
        <taxon>Shewanella</taxon>
    </lineage>
</organism>
<comment type="catalytic activity">
    <reaction evidence="4 5">
        <text>L-arginine + H2O = L-citrulline + NH4(+)</text>
        <dbReference type="Rhea" id="RHEA:19597"/>
        <dbReference type="ChEBI" id="CHEBI:15377"/>
        <dbReference type="ChEBI" id="CHEBI:28938"/>
        <dbReference type="ChEBI" id="CHEBI:32682"/>
        <dbReference type="ChEBI" id="CHEBI:57743"/>
        <dbReference type="EC" id="3.5.3.6"/>
    </reaction>
</comment>
<dbReference type="AlphaFoldDB" id="B0TST9"/>
<dbReference type="GO" id="GO:0016990">
    <property type="term" value="F:arginine deiminase activity"/>
    <property type="evidence" value="ECO:0007669"/>
    <property type="project" value="UniProtKB-UniRule"/>
</dbReference>
<dbReference type="UniPathway" id="UPA00254">
    <property type="reaction ID" value="UER00364"/>
</dbReference>
<dbReference type="GO" id="GO:0005737">
    <property type="term" value="C:cytoplasm"/>
    <property type="evidence" value="ECO:0007669"/>
    <property type="project" value="UniProtKB-SubCell"/>
</dbReference>
<comment type="pathway">
    <text evidence="1 5">Amino-acid degradation; L-arginine degradation via ADI pathway; carbamoyl phosphate from L-arginine: step 1/2.</text>
</comment>
<dbReference type="RefSeq" id="WP_012275818.1">
    <property type="nucleotide sequence ID" value="NC_010334.1"/>
</dbReference>
<reference evidence="7" key="1">
    <citation type="submission" date="2008-01" db="EMBL/GenBank/DDBJ databases">
        <title>Complete sequence of Shewanella halifaxensis HAW-EB4.</title>
        <authorList>
            <consortium name="US DOE Joint Genome Institute"/>
            <person name="Copeland A."/>
            <person name="Lucas S."/>
            <person name="Lapidus A."/>
            <person name="Glavina del Rio T."/>
            <person name="Dalin E."/>
            <person name="Tice H."/>
            <person name="Bruce D."/>
            <person name="Goodwin L."/>
            <person name="Pitluck S."/>
            <person name="Sims D."/>
            <person name="Brettin T."/>
            <person name="Detter J.C."/>
            <person name="Han C."/>
            <person name="Kuske C.R."/>
            <person name="Schmutz J."/>
            <person name="Larimer F."/>
            <person name="Land M."/>
            <person name="Hauser L."/>
            <person name="Kyrpides N."/>
            <person name="Kim E."/>
            <person name="Zhao J.-S."/>
            <person name="Richardson P."/>
        </authorList>
    </citation>
    <scope>NUCLEOTIDE SEQUENCE [LARGE SCALE GENOMIC DNA]</scope>
    <source>
        <strain evidence="7">HAW-EB4</strain>
    </source>
</reference>
<name>B0TST9_SHEHH</name>
<dbReference type="OrthoDB" id="9807502at2"/>
<dbReference type="SUPFAM" id="SSF55909">
    <property type="entry name" value="Pentein"/>
    <property type="match status" value="1"/>
</dbReference>
<feature type="active site" description="Amidino-cysteine intermediate" evidence="5 6">
    <location>
        <position position="396"/>
    </location>
</feature>
<keyword evidence="8" id="KW-1185">Reference proteome</keyword>
<dbReference type="Proteomes" id="UP000001317">
    <property type="component" value="Chromosome"/>
</dbReference>
<evidence type="ECO:0000313" key="8">
    <source>
        <dbReference type="Proteomes" id="UP000001317"/>
    </source>
</evidence>
<dbReference type="PANTHER" id="PTHR47271">
    <property type="entry name" value="ARGININE DEIMINASE"/>
    <property type="match status" value="1"/>
</dbReference>
<gene>
    <name evidence="5" type="primary">arcA</name>
    <name evidence="7" type="ordered locus">Shal_0689</name>
</gene>
<protein>
    <recommendedName>
        <fullName evidence="5">Arginine deiminase</fullName>
        <shortName evidence="5">ADI</shortName>
        <ecNumber evidence="5">3.5.3.6</ecNumber>
    </recommendedName>
    <alternativeName>
        <fullName evidence="5">Arginine dihydrolase</fullName>
        <shortName evidence="5">AD</shortName>
    </alternativeName>
</protein>
<comment type="similarity">
    <text evidence="2 5">Belongs to the arginine deiminase family.</text>
</comment>
<dbReference type="HAMAP" id="MF_00242">
    <property type="entry name" value="Arg_deiminase"/>
    <property type="match status" value="1"/>
</dbReference>
<dbReference type="PIRSF" id="PIRSF006356">
    <property type="entry name" value="Arg_deiminase"/>
    <property type="match status" value="1"/>
</dbReference>
<dbReference type="Gene3D" id="3.75.10.10">
    <property type="entry name" value="L-arginine/glycine Amidinotransferase, Chain A"/>
    <property type="match status" value="1"/>
</dbReference>
<dbReference type="EMBL" id="CP000931">
    <property type="protein sequence ID" value="ABZ75264.1"/>
    <property type="molecule type" value="Genomic_DNA"/>
</dbReference>
<keyword evidence="5" id="KW-0056">Arginine metabolism</keyword>
<evidence type="ECO:0000256" key="5">
    <source>
        <dbReference type="HAMAP-Rule" id="MF_00242"/>
    </source>
</evidence>
<dbReference type="STRING" id="458817.Shal_0689"/>
<dbReference type="EC" id="3.5.3.6" evidence="5"/>
<dbReference type="PANTHER" id="PTHR47271:SF2">
    <property type="entry name" value="ARGININE DEIMINASE"/>
    <property type="match status" value="1"/>
</dbReference>
<dbReference type="KEGG" id="shl:Shal_0689"/>
<dbReference type="PRINTS" id="PR01466">
    <property type="entry name" value="ARGDEIMINASE"/>
</dbReference>
<proteinExistence type="inferred from homology"/>
<evidence type="ECO:0000256" key="6">
    <source>
        <dbReference type="PIRSR" id="PIRSR006356-1"/>
    </source>
</evidence>